<dbReference type="GO" id="GO:0016226">
    <property type="term" value="P:iron-sulfur cluster assembly"/>
    <property type="evidence" value="ECO:0007669"/>
    <property type="project" value="InterPro"/>
</dbReference>
<organism evidence="2 3">
    <name type="scientific">Mycoplasma capricolum subsp. capricolum 14232</name>
    <dbReference type="NCBI Taxonomy" id="1188238"/>
    <lineage>
        <taxon>Bacteria</taxon>
        <taxon>Bacillati</taxon>
        <taxon>Mycoplasmatota</taxon>
        <taxon>Mollicutes</taxon>
        <taxon>Mycoplasmataceae</taxon>
        <taxon>Mycoplasma</taxon>
    </lineage>
</organism>
<dbReference type="SUPFAM" id="SSF82649">
    <property type="entry name" value="SufE/NifU"/>
    <property type="match status" value="1"/>
</dbReference>
<reference evidence="2 3" key="1">
    <citation type="submission" date="2014-02" db="EMBL/GenBank/DDBJ databases">
        <title>Genome sequence of Mycoplasma capricolum subsp. capricolum strain 14232.</title>
        <authorList>
            <person name="Sirand-Pugnet P."/>
            <person name="Breton M."/>
            <person name="Dordet-Frisoni E."/>
            <person name="Baranowski E."/>
            <person name="Barre A."/>
            <person name="Couture C."/>
            <person name="Dupuy V."/>
            <person name="Gaurivaud P."/>
            <person name="Jacob D."/>
            <person name="Lemaitre C."/>
            <person name="Manso-Silvan L."/>
            <person name="Nikolski M."/>
            <person name="Nouvel L.-X."/>
            <person name="Poumarat F."/>
            <person name="Tardy F."/>
            <person name="Thebault P."/>
            <person name="Theil S."/>
            <person name="Citti C."/>
            <person name="Thiaucourt F."/>
            <person name="Blanchard A."/>
        </authorList>
    </citation>
    <scope>NUCLEOTIDE SEQUENCE [LARGE SCALE GENOMIC DNA]</scope>
    <source>
        <strain evidence="2 3">14232</strain>
    </source>
</reference>
<proteinExistence type="predicted"/>
<evidence type="ECO:0000259" key="1">
    <source>
        <dbReference type="Pfam" id="PF01592"/>
    </source>
</evidence>
<sequence>MIDINNDSLLREIIIKHFLTPTNKTLTNNKNAIIRELKSQTCADQLIIEILIEDQIIKSMKFDGSACAIATSSIDLLINNLINLNTKKAIELIKNYQDFLLTGTLTNIDQLNELVVMKNIYKQKNRILCASLALNDLLEILSKNE</sequence>
<accession>A0A084EME2</accession>
<dbReference type="AlphaFoldDB" id="A0A084EME2"/>
<evidence type="ECO:0000313" key="3">
    <source>
        <dbReference type="Proteomes" id="UP000028533"/>
    </source>
</evidence>
<dbReference type="GO" id="GO:0005506">
    <property type="term" value="F:iron ion binding"/>
    <property type="evidence" value="ECO:0007669"/>
    <property type="project" value="InterPro"/>
</dbReference>
<gene>
    <name evidence="2" type="primary">iscU</name>
    <name evidence="2" type="ORF">MCAPa_4500</name>
</gene>
<dbReference type="EMBL" id="JFDO01000016">
    <property type="protein sequence ID" value="KEZ19134.1"/>
    <property type="molecule type" value="Genomic_DNA"/>
</dbReference>
<dbReference type="Gene3D" id="3.90.1010.10">
    <property type="match status" value="1"/>
</dbReference>
<dbReference type="Pfam" id="PF01592">
    <property type="entry name" value="NifU_N"/>
    <property type="match status" value="1"/>
</dbReference>
<dbReference type="InterPro" id="IPR002871">
    <property type="entry name" value="NIF_FeS_clus_asmbl_NifU_N"/>
</dbReference>
<dbReference type="CDD" id="cd06664">
    <property type="entry name" value="IscU_like"/>
    <property type="match status" value="1"/>
</dbReference>
<dbReference type="GO" id="GO:0051536">
    <property type="term" value="F:iron-sulfur cluster binding"/>
    <property type="evidence" value="ECO:0007669"/>
    <property type="project" value="InterPro"/>
</dbReference>
<dbReference type="Proteomes" id="UP000028533">
    <property type="component" value="Unassembled WGS sequence"/>
</dbReference>
<comment type="caution">
    <text evidence="2">The sequence shown here is derived from an EMBL/GenBank/DDBJ whole genome shotgun (WGS) entry which is preliminary data.</text>
</comment>
<evidence type="ECO:0000313" key="2">
    <source>
        <dbReference type="EMBL" id="KEZ19134.1"/>
    </source>
</evidence>
<protein>
    <submittedName>
        <fullName evidence="2">Iron-sulfur cluster assembly scaffold protein</fullName>
    </submittedName>
</protein>
<dbReference type="RefSeq" id="WP_036431836.1">
    <property type="nucleotide sequence ID" value="NZ_JFDO01000016.1"/>
</dbReference>
<feature type="domain" description="NIF system FeS cluster assembly NifU N-terminal" evidence="1">
    <location>
        <begin position="12"/>
        <end position="92"/>
    </location>
</feature>
<name>A0A084EME2_MYCCA</name>